<dbReference type="Gene3D" id="1.10.1060.10">
    <property type="entry name" value="Alpha-helical ferredoxin"/>
    <property type="match status" value="1"/>
</dbReference>
<dbReference type="Pfam" id="PF01565">
    <property type="entry name" value="FAD_binding_4"/>
    <property type="match status" value="1"/>
</dbReference>
<feature type="domain" description="FAD-binding PCMH-type" evidence="14">
    <location>
        <begin position="49"/>
        <end position="271"/>
    </location>
</feature>
<comment type="cofactor">
    <cofactor evidence="1">
        <name>FAD</name>
        <dbReference type="ChEBI" id="CHEBI:57692"/>
    </cofactor>
</comment>
<dbReference type="Gene3D" id="3.30.465.10">
    <property type="match status" value="1"/>
</dbReference>
<dbReference type="GO" id="GO:0051539">
    <property type="term" value="F:4 iron, 4 sulfur cluster binding"/>
    <property type="evidence" value="ECO:0007669"/>
    <property type="project" value="UniProtKB-KW"/>
</dbReference>
<dbReference type="FunFam" id="3.30.70.2740:FF:000003">
    <property type="entry name" value="Oxidoreductase, FAD-binding, putative"/>
    <property type="match status" value="1"/>
</dbReference>
<keyword evidence="2" id="KW-0004">4Fe-4S</keyword>
<dbReference type="InterPro" id="IPR036318">
    <property type="entry name" value="FAD-bd_PCMH-like_sf"/>
</dbReference>
<evidence type="ECO:0000313" key="15">
    <source>
        <dbReference type="EMBL" id="OLP55177.1"/>
    </source>
</evidence>
<dbReference type="RefSeq" id="WP_075635214.1">
    <property type="nucleotide sequence ID" value="NZ_MKIO01000030.1"/>
</dbReference>
<dbReference type="AlphaFoldDB" id="A0A1Q9AIY2"/>
<dbReference type="Pfam" id="PF02913">
    <property type="entry name" value="FAD-oxidase_C"/>
    <property type="match status" value="1"/>
</dbReference>
<dbReference type="InterPro" id="IPR006094">
    <property type="entry name" value="Oxid_FAD_bind_N"/>
</dbReference>
<dbReference type="PANTHER" id="PTHR11748:SF119">
    <property type="entry name" value="D-2-HYDROXYGLUTARATE DEHYDROGENASE"/>
    <property type="match status" value="1"/>
</dbReference>
<dbReference type="EMBL" id="MKIO01000030">
    <property type="protein sequence ID" value="OLP55177.1"/>
    <property type="molecule type" value="Genomic_DNA"/>
</dbReference>
<dbReference type="SUPFAM" id="SSF56176">
    <property type="entry name" value="FAD-binding/transporter-associated domain-like"/>
    <property type="match status" value="1"/>
</dbReference>
<dbReference type="InterPro" id="IPR004113">
    <property type="entry name" value="FAD-bd_oxidored_4_C"/>
</dbReference>
<gene>
    <name evidence="15" type="ORF">BJF92_17475</name>
</gene>
<dbReference type="Gene3D" id="3.30.70.2740">
    <property type="match status" value="1"/>
</dbReference>
<keyword evidence="8" id="KW-0411">Iron-sulfur</keyword>
<comment type="similarity">
    <text evidence="11">In the N-terminal section; belongs to the FAD-binding oxidoreductase/transferase type 4 family.</text>
</comment>
<comment type="caution">
    <text evidence="15">The sequence shown here is derived from an EMBL/GenBank/DDBJ whole genome shotgun (WGS) entry which is preliminary data.</text>
</comment>
<dbReference type="SUPFAM" id="SSF46548">
    <property type="entry name" value="alpha-helical ferredoxin"/>
    <property type="match status" value="1"/>
</dbReference>
<dbReference type="GO" id="GO:1903457">
    <property type="term" value="P:lactate catabolic process"/>
    <property type="evidence" value="ECO:0007669"/>
    <property type="project" value="TreeGrafter"/>
</dbReference>
<dbReference type="InterPro" id="IPR016164">
    <property type="entry name" value="FAD-linked_Oxase-like_C"/>
</dbReference>
<evidence type="ECO:0000256" key="1">
    <source>
        <dbReference type="ARBA" id="ARBA00001974"/>
    </source>
</evidence>
<dbReference type="STRING" id="1672749.BJF92_17475"/>
<dbReference type="Gene3D" id="1.10.45.10">
    <property type="entry name" value="Vanillyl-alcohol Oxidase, Chain A, domain 4"/>
    <property type="match status" value="1"/>
</dbReference>
<keyword evidence="3" id="KW-0285">Flavoprotein</keyword>
<dbReference type="GO" id="GO:0008720">
    <property type="term" value="F:D-lactate dehydrogenase (NAD+) activity"/>
    <property type="evidence" value="ECO:0007669"/>
    <property type="project" value="TreeGrafter"/>
</dbReference>
<feature type="domain" description="4Fe-4S ferredoxin-type" evidence="13">
    <location>
        <begin position="608"/>
        <end position="640"/>
    </location>
</feature>
<dbReference type="SUPFAM" id="SSF55103">
    <property type="entry name" value="FAD-linked oxidases, C-terminal domain"/>
    <property type="match status" value="1"/>
</dbReference>
<accession>A0A1Q9AIY2</accession>
<dbReference type="EC" id="1.1.99.39" evidence="9"/>
<evidence type="ECO:0000256" key="2">
    <source>
        <dbReference type="ARBA" id="ARBA00022485"/>
    </source>
</evidence>
<dbReference type="OrthoDB" id="9811557at2"/>
<dbReference type="Proteomes" id="UP000186143">
    <property type="component" value="Unassembled WGS sequence"/>
</dbReference>
<dbReference type="PROSITE" id="PS51379">
    <property type="entry name" value="4FE4S_FER_2"/>
    <property type="match status" value="1"/>
</dbReference>
<evidence type="ECO:0000256" key="4">
    <source>
        <dbReference type="ARBA" id="ARBA00022723"/>
    </source>
</evidence>
<evidence type="ECO:0000256" key="6">
    <source>
        <dbReference type="ARBA" id="ARBA00023002"/>
    </source>
</evidence>
<organism evidence="15 16">
    <name type="scientific">Xaviernesmea rhizosphaerae</name>
    <dbReference type="NCBI Taxonomy" id="1672749"/>
    <lineage>
        <taxon>Bacteria</taxon>
        <taxon>Pseudomonadati</taxon>
        <taxon>Pseudomonadota</taxon>
        <taxon>Alphaproteobacteria</taxon>
        <taxon>Hyphomicrobiales</taxon>
        <taxon>Rhizobiaceae</taxon>
        <taxon>Rhizobium/Agrobacterium group</taxon>
        <taxon>Xaviernesmea</taxon>
    </lineage>
</organism>
<dbReference type="InterPro" id="IPR009051">
    <property type="entry name" value="Helical_ferredxn"/>
</dbReference>
<dbReference type="InterPro" id="IPR017896">
    <property type="entry name" value="4Fe4S_Fe-S-bd"/>
</dbReference>
<keyword evidence="7" id="KW-0408">Iron</keyword>
<dbReference type="PANTHER" id="PTHR11748">
    <property type="entry name" value="D-LACTATE DEHYDROGENASE"/>
    <property type="match status" value="1"/>
</dbReference>
<dbReference type="GO" id="GO:0046872">
    <property type="term" value="F:metal ion binding"/>
    <property type="evidence" value="ECO:0007669"/>
    <property type="project" value="UniProtKB-KW"/>
</dbReference>
<dbReference type="GO" id="GO:0071949">
    <property type="term" value="F:FAD binding"/>
    <property type="evidence" value="ECO:0007669"/>
    <property type="project" value="InterPro"/>
</dbReference>
<evidence type="ECO:0000256" key="11">
    <source>
        <dbReference type="ARBA" id="ARBA00060924"/>
    </source>
</evidence>
<evidence type="ECO:0000256" key="12">
    <source>
        <dbReference type="ARBA" id="ARBA00067680"/>
    </source>
</evidence>
<dbReference type="GO" id="GO:0004458">
    <property type="term" value="F:D-lactate dehydrogenase (cytochrome) activity"/>
    <property type="evidence" value="ECO:0007669"/>
    <property type="project" value="TreeGrafter"/>
</dbReference>
<keyword evidence="4" id="KW-0479">Metal-binding</keyword>
<dbReference type="PROSITE" id="PS00198">
    <property type="entry name" value="4FE4S_FER_1"/>
    <property type="match status" value="1"/>
</dbReference>
<keyword evidence="5" id="KW-0274">FAD</keyword>
<evidence type="ECO:0000256" key="9">
    <source>
        <dbReference type="ARBA" id="ARBA00039003"/>
    </source>
</evidence>
<dbReference type="Pfam" id="PF13183">
    <property type="entry name" value="Fer4_8"/>
    <property type="match status" value="1"/>
</dbReference>
<proteinExistence type="inferred from homology"/>
<dbReference type="GO" id="GO:0051990">
    <property type="term" value="F:(R)-2-hydroxyglutarate dehydrogenase activity"/>
    <property type="evidence" value="ECO:0007669"/>
    <property type="project" value="UniProtKB-EC"/>
</dbReference>
<name>A0A1Q9AIY2_9HYPH</name>
<evidence type="ECO:0000313" key="16">
    <source>
        <dbReference type="Proteomes" id="UP000186143"/>
    </source>
</evidence>
<comment type="catalytic activity">
    <reaction evidence="10">
        <text>(R)-2-hydroxyglutarate + A = 2-oxoglutarate + AH2</text>
        <dbReference type="Rhea" id="RHEA:38295"/>
        <dbReference type="ChEBI" id="CHEBI:13193"/>
        <dbReference type="ChEBI" id="CHEBI:15801"/>
        <dbReference type="ChEBI" id="CHEBI:16810"/>
        <dbReference type="ChEBI" id="CHEBI:17499"/>
        <dbReference type="EC" id="1.1.99.39"/>
    </reaction>
    <physiologicalReaction direction="left-to-right" evidence="10">
        <dbReference type="Rhea" id="RHEA:38296"/>
    </physiologicalReaction>
</comment>
<evidence type="ECO:0000259" key="13">
    <source>
        <dbReference type="PROSITE" id="PS51379"/>
    </source>
</evidence>
<evidence type="ECO:0000256" key="3">
    <source>
        <dbReference type="ARBA" id="ARBA00022630"/>
    </source>
</evidence>
<keyword evidence="6" id="KW-0560">Oxidoreductase</keyword>
<evidence type="ECO:0000256" key="10">
    <source>
        <dbReference type="ARBA" id="ARBA00051291"/>
    </source>
</evidence>
<evidence type="ECO:0000256" key="8">
    <source>
        <dbReference type="ARBA" id="ARBA00023014"/>
    </source>
</evidence>
<dbReference type="InterPro" id="IPR016171">
    <property type="entry name" value="Vanillyl_alc_oxidase_C-sub2"/>
</dbReference>
<dbReference type="PROSITE" id="PS51387">
    <property type="entry name" value="FAD_PCMH"/>
    <property type="match status" value="1"/>
</dbReference>
<evidence type="ECO:0000256" key="7">
    <source>
        <dbReference type="ARBA" id="ARBA00023004"/>
    </source>
</evidence>
<dbReference type="InterPro" id="IPR016169">
    <property type="entry name" value="FAD-bd_PCMH_sub2"/>
</dbReference>
<dbReference type="InterPro" id="IPR017900">
    <property type="entry name" value="4Fe4S_Fe_S_CS"/>
</dbReference>
<dbReference type="InterPro" id="IPR016166">
    <property type="entry name" value="FAD-bd_PCMH"/>
</dbReference>
<evidence type="ECO:0000256" key="5">
    <source>
        <dbReference type="ARBA" id="ARBA00022827"/>
    </source>
</evidence>
<sequence>MEQPRFTPPAIALDALQRLPGALAAAGFRGDVSGDPALLAAMSTDNSVYAIRPDLVVAPRDGADVACLLRVLGEADYVSLPVTARGGGTGTNGQSLNVGVIVDFQKHMNRLLAVNAEEQWAEVEPGIVLEELNGKLAAHGLFFAPNTSTASRCTVGGMVGTDASGKGSRIYGKTSDNVLGLDLVTEGGLLIDSFATPPAEAAWLLAAARVACAKGRDALLAQVPNLSRRFTGYDLGRALEDPDRFDWWRLAIGAEGTLGLVTRIRVKLHRKPRLKRLVVIGFESFEAALNAGTPLLAHEPLAIEIMDEWVQALAEKAGVLGALPMALRARDGQPVSYSFVEFVGDDEAALSESVARLAEAGLRLPGAIAVHVARDEAEIAALWQVRAAAVGLLGKVKGNRRPVAFVEDCVVPVEHLAAFVRDFTALITEHGLAYGIYGHVDVGCLHVRPALDLGEAADRATLQAISDEVFALTRKHGGIFWGEHGKGVRGAYLAEFVGPEAYGAFQAIKQAFDPKARFNPGKLVAHAAPLMGISSTPMRAPRIDAADPLAPAFSCNGNAQCLSYPRAGTMCPSFKATRDLTHSPKGRAEALRAWHQARTAGHLTRDLEDSVFSALDGCLGCKACATGCPVQVDIPEMKSHFLDDIHRRRARKAGDRAALLMESHAALLDRLRAIVAPIANALMPLASRLTGLADLPAFARKGIAAGPYPQLPARDIAGRGFDAATVFLFQDPFTALFDPEASLAIAGGLAALGYEPVFVKLVTGGKAAHGLGDRARFLRHARALTEAIDQVAKAGRPMIGLDPAFVAMLRQDYAKAGLTPAPVLLVQEFLADEIARGASFPRPAKIDWPTTFLPHCNEDAKAVAAWKTVLAALGAPTKVVAAGCCGMAGLFGHRARSLEVSRAVFDLAWKDAVAGETDVAASGFSCRCQLERFSAARAEHPLAALARAAHPAAGPIARASSDTRGAA</sequence>
<protein>
    <recommendedName>
        <fullName evidence="12">D-2-hydroxyglutarate dehydrogenase</fullName>
        <ecNumber evidence="9">1.1.99.39</ecNumber>
    </recommendedName>
</protein>
<reference evidence="15 16" key="1">
    <citation type="submission" date="2016-09" db="EMBL/GenBank/DDBJ databases">
        <title>Rhizobium sp. nov., a novel species isolated from the rice rhizosphere.</title>
        <authorList>
            <person name="Zhao J."/>
            <person name="Zhang X."/>
        </authorList>
    </citation>
    <scope>NUCLEOTIDE SEQUENCE [LARGE SCALE GENOMIC DNA]</scope>
    <source>
        <strain evidence="15 16">MH17</strain>
    </source>
</reference>
<evidence type="ECO:0000259" key="14">
    <source>
        <dbReference type="PROSITE" id="PS51387"/>
    </source>
</evidence>